<name>A0ABS4AX59_9PROT</name>
<dbReference type="EMBL" id="JAGIYZ010000013">
    <property type="protein sequence ID" value="MBP0465162.1"/>
    <property type="molecule type" value="Genomic_DNA"/>
</dbReference>
<evidence type="ECO:0008006" key="4">
    <source>
        <dbReference type="Google" id="ProtNLM"/>
    </source>
</evidence>
<dbReference type="RefSeq" id="WP_209352545.1">
    <property type="nucleotide sequence ID" value="NZ_JAGIYZ010000013.1"/>
</dbReference>
<sequence>MNFDAARDLLTITEDFNGDGRPEVMLLFNTAAISGNWGGLWGVLMVEDAPGRWREACSIAHRAAPSVGPIRLSAAPFRGWRNFRTDIGRHGWRPMADGSGRMECGPSDTTVDRPLRGPHRSARWVPWRAIDPLAASALRDFRNSPHPIADAMAINHEGDRIGVDRSPGRLRNFDASSDLLYAVRRQGRGWLVFILFDWPMLRPEGGALPGVVMLWDGQEERARIACTIHDRGDRGAGGGVTLLDARGAGLPDFRTSAGRYAWRVAPGGAGPPECHLVGPR</sequence>
<evidence type="ECO:0000256" key="1">
    <source>
        <dbReference type="SAM" id="MobiDB-lite"/>
    </source>
</evidence>
<gene>
    <name evidence="2" type="ORF">J5Y09_14650</name>
</gene>
<dbReference type="Proteomes" id="UP000680815">
    <property type="component" value="Unassembled WGS sequence"/>
</dbReference>
<keyword evidence="3" id="KW-1185">Reference proteome</keyword>
<comment type="caution">
    <text evidence="2">The sequence shown here is derived from an EMBL/GenBank/DDBJ whole genome shotgun (WGS) entry which is preliminary data.</text>
</comment>
<proteinExistence type="predicted"/>
<accession>A0ABS4AX59</accession>
<feature type="region of interest" description="Disordered" evidence="1">
    <location>
        <begin position="94"/>
        <end position="115"/>
    </location>
</feature>
<evidence type="ECO:0000313" key="3">
    <source>
        <dbReference type="Proteomes" id="UP000680815"/>
    </source>
</evidence>
<protein>
    <recommendedName>
        <fullName evidence="4">VCBS repeat-containing protein</fullName>
    </recommendedName>
</protein>
<organism evidence="2 3">
    <name type="scientific">Roseomonas nitratireducens</name>
    <dbReference type="NCBI Taxonomy" id="2820810"/>
    <lineage>
        <taxon>Bacteria</taxon>
        <taxon>Pseudomonadati</taxon>
        <taxon>Pseudomonadota</taxon>
        <taxon>Alphaproteobacteria</taxon>
        <taxon>Acetobacterales</taxon>
        <taxon>Roseomonadaceae</taxon>
        <taxon>Roseomonas</taxon>
    </lineage>
</organism>
<reference evidence="2 3" key="1">
    <citation type="submission" date="2021-03" db="EMBL/GenBank/DDBJ databases">
        <authorList>
            <person name="So Y."/>
        </authorList>
    </citation>
    <scope>NUCLEOTIDE SEQUENCE [LARGE SCALE GENOMIC DNA]</scope>
    <source>
        <strain evidence="2 3">PWR1</strain>
    </source>
</reference>
<evidence type="ECO:0000313" key="2">
    <source>
        <dbReference type="EMBL" id="MBP0465162.1"/>
    </source>
</evidence>